<reference evidence="2" key="1">
    <citation type="journal article" date="2023" name="Plant J.">
        <title>Genome sequences and population genomics provide insights into the demographic history, inbreeding, and mutation load of two 'living fossil' tree species of Dipteronia.</title>
        <authorList>
            <person name="Feng Y."/>
            <person name="Comes H.P."/>
            <person name="Chen J."/>
            <person name="Zhu S."/>
            <person name="Lu R."/>
            <person name="Zhang X."/>
            <person name="Li P."/>
            <person name="Qiu J."/>
            <person name="Olsen K.M."/>
            <person name="Qiu Y."/>
        </authorList>
    </citation>
    <scope>NUCLEOTIDE SEQUENCE</scope>
    <source>
        <strain evidence="2">NBL</strain>
    </source>
</reference>
<sequence length="172" mass="17968">MTSVEEASRINTSTDSGNNEKKMLDMGTSSRLGSSAGLGPQIATLSVTTSTTVSSATTTATVSTTTTTTNTTAVNTATTTTTAICSENKVLQQTFTLIHFPHHQKKSEITVLQSEVAVGGGGDGGRCGGGLTKVSEKNNGDAEKDDWFSKIPSLKKLLFWLKIPICAFGAVF</sequence>
<protein>
    <submittedName>
        <fullName evidence="2">Uncharacterized protein</fullName>
    </submittedName>
</protein>
<proteinExistence type="predicted"/>
<evidence type="ECO:0000313" key="3">
    <source>
        <dbReference type="Proteomes" id="UP001281410"/>
    </source>
</evidence>
<dbReference type="AlphaFoldDB" id="A0AAE0A425"/>
<dbReference type="EMBL" id="JANJYJ010000007">
    <property type="protein sequence ID" value="KAK3200284.1"/>
    <property type="molecule type" value="Genomic_DNA"/>
</dbReference>
<gene>
    <name evidence="2" type="ORF">Dsin_023699</name>
</gene>
<feature type="compositionally biased region" description="Polar residues" evidence="1">
    <location>
        <begin position="1"/>
        <end position="17"/>
    </location>
</feature>
<dbReference type="Proteomes" id="UP001281410">
    <property type="component" value="Unassembled WGS sequence"/>
</dbReference>
<evidence type="ECO:0000256" key="1">
    <source>
        <dbReference type="SAM" id="MobiDB-lite"/>
    </source>
</evidence>
<keyword evidence="3" id="KW-1185">Reference proteome</keyword>
<name>A0AAE0A425_9ROSI</name>
<evidence type="ECO:0000313" key="2">
    <source>
        <dbReference type="EMBL" id="KAK3200284.1"/>
    </source>
</evidence>
<organism evidence="2 3">
    <name type="scientific">Dipteronia sinensis</name>
    <dbReference type="NCBI Taxonomy" id="43782"/>
    <lineage>
        <taxon>Eukaryota</taxon>
        <taxon>Viridiplantae</taxon>
        <taxon>Streptophyta</taxon>
        <taxon>Embryophyta</taxon>
        <taxon>Tracheophyta</taxon>
        <taxon>Spermatophyta</taxon>
        <taxon>Magnoliopsida</taxon>
        <taxon>eudicotyledons</taxon>
        <taxon>Gunneridae</taxon>
        <taxon>Pentapetalae</taxon>
        <taxon>rosids</taxon>
        <taxon>malvids</taxon>
        <taxon>Sapindales</taxon>
        <taxon>Sapindaceae</taxon>
        <taxon>Hippocastanoideae</taxon>
        <taxon>Acereae</taxon>
        <taxon>Dipteronia</taxon>
    </lineage>
</organism>
<comment type="caution">
    <text evidence="2">The sequence shown here is derived from an EMBL/GenBank/DDBJ whole genome shotgun (WGS) entry which is preliminary data.</text>
</comment>
<feature type="region of interest" description="Disordered" evidence="1">
    <location>
        <begin position="1"/>
        <end position="37"/>
    </location>
</feature>
<accession>A0AAE0A425</accession>